<feature type="domain" description="Beta-lactamase-related" evidence="2">
    <location>
        <begin position="8"/>
        <end position="320"/>
    </location>
</feature>
<name>A0A940PDY0_9ENTE</name>
<dbReference type="PANTHER" id="PTHR43283:SF11">
    <property type="entry name" value="BETA-LACTAMASE-RELATED DOMAIN-CONTAINING PROTEIN"/>
    <property type="match status" value="1"/>
</dbReference>
<dbReference type="EMBL" id="JAEEGA010000014">
    <property type="protein sequence ID" value="MBP1043060.1"/>
    <property type="molecule type" value="Genomic_DNA"/>
</dbReference>
<dbReference type="Pfam" id="PF00144">
    <property type="entry name" value="Beta-lactamase"/>
    <property type="match status" value="1"/>
</dbReference>
<dbReference type="Gene3D" id="3.40.710.10">
    <property type="entry name" value="DD-peptidase/beta-lactamase superfamily"/>
    <property type="match status" value="1"/>
</dbReference>
<proteinExistence type="predicted"/>
<evidence type="ECO:0000259" key="2">
    <source>
        <dbReference type="Pfam" id="PF00144"/>
    </source>
</evidence>
<dbReference type="InterPro" id="IPR001466">
    <property type="entry name" value="Beta-lactam-related"/>
</dbReference>
<dbReference type="InterPro" id="IPR050789">
    <property type="entry name" value="Diverse_Enzym_Activities"/>
</dbReference>
<accession>A0A940PDY0</accession>
<evidence type="ECO:0000256" key="1">
    <source>
        <dbReference type="ARBA" id="ARBA00022801"/>
    </source>
</evidence>
<evidence type="ECO:0000313" key="4">
    <source>
        <dbReference type="Proteomes" id="UP000674938"/>
    </source>
</evidence>
<gene>
    <name evidence="3" type="ORF">I6N95_18755</name>
</gene>
<dbReference type="AlphaFoldDB" id="A0A940PDY0"/>
<dbReference type="RefSeq" id="WP_209530874.1">
    <property type="nucleotide sequence ID" value="NZ_JAEEGA010000014.1"/>
</dbReference>
<organism evidence="3 4">
    <name type="scientific">Vagococcus allomyrinae</name>
    <dbReference type="NCBI Taxonomy" id="2794353"/>
    <lineage>
        <taxon>Bacteria</taxon>
        <taxon>Bacillati</taxon>
        <taxon>Bacillota</taxon>
        <taxon>Bacilli</taxon>
        <taxon>Lactobacillales</taxon>
        <taxon>Enterococcaceae</taxon>
        <taxon>Vagococcus</taxon>
    </lineage>
</organism>
<comment type="caution">
    <text evidence="3">The sequence shown here is derived from an EMBL/GenBank/DDBJ whole genome shotgun (WGS) entry which is preliminary data.</text>
</comment>
<reference evidence="3" key="1">
    <citation type="submission" date="2020-12" db="EMBL/GenBank/DDBJ databases">
        <title>Vagococcus allomyrinae sp. nov. and Enterococcus lavae sp. nov., isolated from the larvae of Allomyrina dichotoma.</title>
        <authorList>
            <person name="Lee S.D."/>
        </authorList>
    </citation>
    <scope>NUCLEOTIDE SEQUENCE</scope>
    <source>
        <strain evidence="3">BWB3-3</strain>
    </source>
</reference>
<keyword evidence="4" id="KW-1185">Reference proteome</keyword>
<protein>
    <submittedName>
        <fullName evidence="3">Beta-lactamase family protein</fullName>
    </submittedName>
</protein>
<dbReference type="SUPFAM" id="SSF56601">
    <property type="entry name" value="beta-lactamase/transpeptidase-like"/>
    <property type="match status" value="1"/>
</dbReference>
<keyword evidence="1" id="KW-0378">Hydrolase</keyword>
<evidence type="ECO:0000313" key="3">
    <source>
        <dbReference type="EMBL" id="MBP1043060.1"/>
    </source>
</evidence>
<sequence>MYPNTSQLILTYLQAGVYPGVSYAFIKKEKTEQATFGYAQLEPQRLLTTSTLFDMASLTKVIATNSLILQLIESGHLKIDRPLQSYLPQFRDPIVTIRHLLTHTSAINPQIHNRNQLDQAALTRAILSLSSDRDIGQKVAYTDTGTILLGFLLEEIYAEPLHQLFQERVLEPLQMTQSTFAPTSSDVAATEQDPIRGLICGQVHDPKAFTLGEHCGSAGLFSTIEDCLIFAKMMLAGGQTAKGESFLQDATVDSLFADWTPTGTLRRSLGWDLKETIDDHRPLLFHTGYTGTFMLLDRETQEAFIFLSNRVHPVDQRGDYLKKRDHILEVYLEEKAQSSSNLL</sequence>
<dbReference type="GO" id="GO:0016787">
    <property type="term" value="F:hydrolase activity"/>
    <property type="evidence" value="ECO:0007669"/>
    <property type="project" value="UniProtKB-KW"/>
</dbReference>
<dbReference type="PANTHER" id="PTHR43283">
    <property type="entry name" value="BETA-LACTAMASE-RELATED"/>
    <property type="match status" value="1"/>
</dbReference>
<dbReference type="InterPro" id="IPR012338">
    <property type="entry name" value="Beta-lactam/transpept-like"/>
</dbReference>
<dbReference type="Proteomes" id="UP000674938">
    <property type="component" value="Unassembled WGS sequence"/>
</dbReference>